<organism evidence="3">
    <name type="scientific">Echinostoma caproni</name>
    <dbReference type="NCBI Taxonomy" id="27848"/>
    <lineage>
        <taxon>Eukaryota</taxon>
        <taxon>Metazoa</taxon>
        <taxon>Spiralia</taxon>
        <taxon>Lophotrochozoa</taxon>
        <taxon>Platyhelminthes</taxon>
        <taxon>Trematoda</taxon>
        <taxon>Digenea</taxon>
        <taxon>Plagiorchiida</taxon>
        <taxon>Echinostomata</taxon>
        <taxon>Echinostomatoidea</taxon>
        <taxon>Echinostomatidae</taxon>
        <taxon>Echinostoma</taxon>
    </lineage>
</organism>
<dbReference type="Proteomes" id="UP000272942">
    <property type="component" value="Unassembled WGS sequence"/>
</dbReference>
<name>A0A183BDW7_9TREM</name>
<proteinExistence type="predicted"/>
<dbReference type="OrthoDB" id="6288728at2759"/>
<evidence type="ECO:0000313" key="3">
    <source>
        <dbReference type="WBParaSite" id="ECPE_0001744701-mRNA-1"/>
    </source>
</evidence>
<accession>A0A183BDW7</accession>
<dbReference type="AlphaFoldDB" id="A0A183BDW7"/>
<evidence type="ECO:0000313" key="1">
    <source>
        <dbReference type="EMBL" id="VDP94692.1"/>
    </source>
</evidence>
<dbReference type="EMBL" id="UZAN01069131">
    <property type="protein sequence ID" value="VDP94692.1"/>
    <property type="molecule type" value="Genomic_DNA"/>
</dbReference>
<keyword evidence="2" id="KW-1185">Reference proteome</keyword>
<sequence length="184" mass="20936">MRQQQPEESLMDYMRSVRRLARLAYPTSTVEERNAHVLDRFLAGLREPKTKDELQLRPPKDLAAAESIAEILDRNARRKRRPQGDFAAGFRQEWRAPPRENSERKPLMVPTCYICHQTGHTSRFCRDQGGPSKSTSKVVNANNFTTTNMNMGFPFVEVKVEGKAINCLLDSGSVRSLVSNKETV</sequence>
<evidence type="ECO:0000313" key="2">
    <source>
        <dbReference type="Proteomes" id="UP000272942"/>
    </source>
</evidence>
<reference evidence="1 2" key="2">
    <citation type="submission" date="2018-11" db="EMBL/GenBank/DDBJ databases">
        <authorList>
            <consortium name="Pathogen Informatics"/>
        </authorList>
    </citation>
    <scope>NUCLEOTIDE SEQUENCE [LARGE SCALE GENOMIC DNA]</scope>
    <source>
        <strain evidence="1 2">Egypt</strain>
    </source>
</reference>
<reference evidence="3" key="1">
    <citation type="submission" date="2016-06" db="UniProtKB">
        <authorList>
            <consortium name="WormBaseParasite"/>
        </authorList>
    </citation>
    <scope>IDENTIFICATION</scope>
</reference>
<gene>
    <name evidence="1" type="ORF">ECPE_LOCUS17401</name>
</gene>
<dbReference type="WBParaSite" id="ECPE_0001744701-mRNA-1">
    <property type="protein sequence ID" value="ECPE_0001744701-mRNA-1"/>
    <property type="gene ID" value="ECPE_0001744701"/>
</dbReference>
<protein>
    <submittedName>
        <fullName evidence="3">CCHC-type domain-containing protein</fullName>
    </submittedName>
</protein>